<feature type="domain" description="Acyl-CoA dehydrogenase/oxidase N-terminal" evidence="2">
    <location>
        <begin position="13"/>
        <end position="83"/>
    </location>
</feature>
<evidence type="ECO:0000259" key="2">
    <source>
        <dbReference type="Pfam" id="PF02771"/>
    </source>
</evidence>
<dbReference type="InterPro" id="IPR013107">
    <property type="entry name" value="Acyl-CoA_DH_C"/>
</dbReference>
<dbReference type="CDD" id="cd00567">
    <property type="entry name" value="ACAD"/>
    <property type="match status" value="1"/>
</dbReference>
<accession>A0AAJ1SPS3</accession>
<keyword evidence="5" id="KW-1185">Reference proteome</keyword>
<dbReference type="PANTHER" id="PTHR43884:SF25">
    <property type="entry name" value="ACYL-COA DEHYDROGENASE YDBM-RELATED"/>
    <property type="match status" value="1"/>
</dbReference>
<dbReference type="InterPro" id="IPR046373">
    <property type="entry name" value="Acyl-CoA_Oxase/DH_mid-dom_sf"/>
</dbReference>
<feature type="domain" description="Acyl-CoA dehydrogenase C-terminal" evidence="3">
    <location>
        <begin position="242"/>
        <end position="365"/>
    </location>
</feature>
<dbReference type="SUPFAM" id="SSF56645">
    <property type="entry name" value="Acyl-CoA dehydrogenase NM domain-like"/>
    <property type="match status" value="1"/>
</dbReference>
<dbReference type="SUPFAM" id="SSF47203">
    <property type="entry name" value="Acyl-CoA dehydrogenase C-terminal domain-like"/>
    <property type="match status" value="1"/>
</dbReference>
<evidence type="ECO:0000313" key="5">
    <source>
        <dbReference type="Proteomes" id="UP001239267"/>
    </source>
</evidence>
<dbReference type="InterPro" id="IPR036250">
    <property type="entry name" value="AcylCo_DH-like_C"/>
</dbReference>
<evidence type="ECO:0000259" key="3">
    <source>
        <dbReference type="Pfam" id="PF08028"/>
    </source>
</evidence>
<dbReference type="RefSeq" id="WP_307356544.1">
    <property type="nucleotide sequence ID" value="NZ_JAUSTB010000001.1"/>
</dbReference>
<dbReference type="Pfam" id="PF02771">
    <property type="entry name" value="Acyl-CoA_dh_N"/>
    <property type="match status" value="1"/>
</dbReference>
<keyword evidence="1" id="KW-0560">Oxidoreductase</keyword>
<dbReference type="InterPro" id="IPR013786">
    <property type="entry name" value="AcylCoA_DH/ox_N"/>
</dbReference>
<dbReference type="PANTHER" id="PTHR43884">
    <property type="entry name" value="ACYL-COA DEHYDROGENASE"/>
    <property type="match status" value="1"/>
</dbReference>
<dbReference type="GO" id="GO:0050660">
    <property type="term" value="F:flavin adenine dinucleotide binding"/>
    <property type="evidence" value="ECO:0007669"/>
    <property type="project" value="InterPro"/>
</dbReference>
<protein>
    <submittedName>
        <fullName evidence="4">Alkylation response protein AidB-like acyl-CoA dehydrogenase</fullName>
    </submittedName>
</protein>
<evidence type="ECO:0000256" key="1">
    <source>
        <dbReference type="ARBA" id="ARBA00023002"/>
    </source>
</evidence>
<dbReference type="Gene3D" id="1.10.540.10">
    <property type="entry name" value="Acyl-CoA dehydrogenase/oxidase, N-terminal domain"/>
    <property type="match status" value="1"/>
</dbReference>
<proteinExistence type="predicted"/>
<dbReference type="EMBL" id="JAUSTB010000001">
    <property type="protein sequence ID" value="MDQ0144421.1"/>
    <property type="molecule type" value="Genomic_DNA"/>
</dbReference>
<dbReference type="Gene3D" id="2.40.110.10">
    <property type="entry name" value="Butyryl-CoA Dehydrogenase, subunit A, domain 2"/>
    <property type="match status" value="1"/>
</dbReference>
<dbReference type="Proteomes" id="UP001239267">
    <property type="component" value="Unassembled WGS sequence"/>
</dbReference>
<dbReference type="GO" id="GO:0003995">
    <property type="term" value="F:acyl-CoA dehydrogenase activity"/>
    <property type="evidence" value="ECO:0007669"/>
    <property type="project" value="TreeGrafter"/>
</dbReference>
<gene>
    <name evidence="4" type="ORF">J2T23_000295</name>
</gene>
<dbReference type="AlphaFoldDB" id="A0AAJ1SPS3"/>
<reference evidence="4 5" key="1">
    <citation type="submission" date="2023-07" db="EMBL/GenBank/DDBJ databases">
        <title>Sorghum-associated microbial communities from plants grown in Nebraska, USA.</title>
        <authorList>
            <person name="Schachtman D."/>
        </authorList>
    </citation>
    <scope>NUCLEOTIDE SEQUENCE [LARGE SCALE GENOMIC DNA]</scope>
    <source>
        <strain evidence="4 5">DS1001</strain>
    </source>
</reference>
<organism evidence="4 5">
    <name type="scientific">Pseudarthrobacter niigatensis</name>
    <dbReference type="NCBI Taxonomy" id="369935"/>
    <lineage>
        <taxon>Bacteria</taxon>
        <taxon>Bacillati</taxon>
        <taxon>Actinomycetota</taxon>
        <taxon>Actinomycetes</taxon>
        <taxon>Micrococcales</taxon>
        <taxon>Micrococcaceae</taxon>
        <taxon>Pseudarthrobacter</taxon>
    </lineage>
</organism>
<dbReference type="InterPro" id="IPR009100">
    <property type="entry name" value="AcylCoA_DH/oxidase_NM_dom_sf"/>
</dbReference>
<dbReference type="Pfam" id="PF08028">
    <property type="entry name" value="Acyl-CoA_dh_2"/>
    <property type="match status" value="1"/>
</dbReference>
<evidence type="ECO:0000313" key="4">
    <source>
        <dbReference type="EMBL" id="MDQ0144421.1"/>
    </source>
</evidence>
<dbReference type="Gene3D" id="1.20.140.10">
    <property type="entry name" value="Butyryl-CoA Dehydrogenase, subunit A, domain 3"/>
    <property type="match status" value="1"/>
</dbReference>
<name>A0AAJ1SPS3_9MICC</name>
<sequence>MTPEDLLPDDLLERIRSRAAGYDRDNAFFHEDLQELAKAGYLKLFVPASDGGKGLGLEAAAQCQRRLATAAPATALAVNMHLVWTGVAHVLAARGDHSLAFVLEEAAQGEVFAFGNSEAGNDSVLFDSRTTAVPDEDGGYTFTGTKIFTSLSPAWTRLGIFGKDPDARDGAGELVHGFITRETPGYRILDDWDTLGMRASQSATTVLEGVRAPAGRIFRKLPVGPNADPLIFAIFACFESLLAAVYTGLGERALAVGVETVKRRASLKNGGRSYAQDPDIRWKVAEAAMALDGLYPQLKTVTADVDALADHGAQWFPKLVGLKVNATETARRVVDLAIRVSGGSSYFRGSELERLYRDVLAGMFHPSDDESAHNTVANAWLGPVED</sequence>
<dbReference type="InterPro" id="IPR037069">
    <property type="entry name" value="AcylCoA_DH/ox_N_sf"/>
</dbReference>
<comment type="caution">
    <text evidence="4">The sequence shown here is derived from an EMBL/GenBank/DDBJ whole genome shotgun (WGS) entry which is preliminary data.</text>
</comment>
<dbReference type="PIRSF" id="PIRSF016578">
    <property type="entry name" value="HsaA"/>
    <property type="match status" value="1"/>
</dbReference>